<evidence type="ECO:0000313" key="1">
    <source>
        <dbReference type="EMBL" id="MEL1243520.1"/>
    </source>
</evidence>
<evidence type="ECO:0000313" key="2">
    <source>
        <dbReference type="Proteomes" id="UP001464555"/>
    </source>
</evidence>
<dbReference type="EMBL" id="JBBYHR010000002">
    <property type="protein sequence ID" value="MEL1243520.1"/>
    <property type="molecule type" value="Genomic_DNA"/>
</dbReference>
<proteinExistence type="predicted"/>
<name>A0ABU9HUE0_9FLAO</name>
<dbReference type="RefSeq" id="WP_341695836.1">
    <property type="nucleotide sequence ID" value="NZ_JBBYHR010000002.1"/>
</dbReference>
<accession>A0ABU9HUE0</accession>
<gene>
    <name evidence="1" type="ORF">AAEO56_04540</name>
</gene>
<protein>
    <submittedName>
        <fullName evidence="1">Uncharacterized protein</fullName>
    </submittedName>
</protein>
<keyword evidence="2" id="KW-1185">Reference proteome</keyword>
<dbReference type="Proteomes" id="UP001464555">
    <property type="component" value="Unassembled WGS sequence"/>
</dbReference>
<organism evidence="1 2">
    <name type="scientific">Flavobacterium arundinis</name>
    <dbReference type="NCBI Taxonomy" id="3139143"/>
    <lineage>
        <taxon>Bacteria</taxon>
        <taxon>Pseudomonadati</taxon>
        <taxon>Bacteroidota</taxon>
        <taxon>Flavobacteriia</taxon>
        <taxon>Flavobacteriales</taxon>
        <taxon>Flavobacteriaceae</taxon>
        <taxon>Flavobacterium</taxon>
    </lineage>
</organism>
<reference evidence="1 2" key="1">
    <citation type="submission" date="2024-04" db="EMBL/GenBank/DDBJ databases">
        <title>Flavobacterium sp. DGU11 16S ribosomal RNA gene Genome sequencing and assembly.</title>
        <authorList>
            <person name="Park S."/>
        </authorList>
    </citation>
    <scope>NUCLEOTIDE SEQUENCE [LARGE SCALE GENOMIC DNA]</scope>
    <source>
        <strain evidence="1 2">DGU11</strain>
    </source>
</reference>
<comment type="caution">
    <text evidence="1">The sequence shown here is derived from an EMBL/GenBank/DDBJ whole genome shotgun (WGS) entry which is preliminary data.</text>
</comment>
<sequence>MPPLAEIFPYLMSAGGAYAWFAANKLRQASLRKANVEVDSSWRQFYKDLVSDMKSEIVEMKQEIFMLRQIVESYKASCDGCPNKKSQV</sequence>